<organism evidence="1 2">
    <name type="scientific">Thalassovita mangrovi</name>
    <dbReference type="NCBI Taxonomy" id="2692236"/>
    <lineage>
        <taxon>Bacteria</taxon>
        <taxon>Pseudomonadati</taxon>
        <taxon>Pseudomonadota</taxon>
        <taxon>Alphaproteobacteria</taxon>
        <taxon>Rhodobacterales</taxon>
        <taxon>Roseobacteraceae</taxon>
        <taxon>Thalassovita</taxon>
    </lineage>
</organism>
<accession>A0A6L8LGM4</accession>
<gene>
    <name evidence="1" type="ORF">GR167_07445</name>
</gene>
<dbReference type="GO" id="GO:0008671">
    <property type="term" value="F:2-dehydro-3-deoxygalactonokinase activity"/>
    <property type="evidence" value="ECO:0007669"/>
    <property type="project" value="InterPro"/>
</dbReference>
<protein>
    <submittedName>
        <fullName evidence="1">2-dehydro-3-deoxygalactonokinase</fullName>
    </submittedName>
</protein>
<dbReference type="Pfam" id="PF05035">
    <property type="entry name" value="DGOK"/>
    <property type="match status" value="1"/>
</dbReference>
<dbReference type="Proteomes" id="UP000479043">
    <property type="component" value="Unassembled WGS sequence"/>
</dbReference>
<reference evidence="1 2" key="1">
    <citation type="submission" date="2020-01" db="EMBL/GenBank/DDBJ databases">
        <authorList>
            <person name="Chen S."/>
        </authorList>
    </citation>
    <scope>NUCLEOTIDE SEQUENCE [LARGE SCALE GENOMIC DNA]</scope>
    <source>
        <strain evidence="1 2">GS-10</strain>
    </source>
</reference>
<dbReference type="InterPro" id="IPR007729">
    <property type="entry name" value="DGOK"/>
</dbReference>
<evidence type="ECO:0000313" key="2">
    <source>
        <dbReference type="Proteomes" id="UP000479043"/>
    </source>
</evidence>
<dbReference type="RefSeq" id="WP_160972844.1">
    <property type="nucleotide sequence ID" value="NZ_WWEN01000003.1"/>
</dbReference>
<evidence type="ECO:0000313" key="1">
    <source>
        <dbReference type="EMBL" id="MYM55134.1"/>
    </source>
</evidence>
<dbReference type="Gene3D" id="3.30.420.310">
    <property type="entry name" value="2-keto-3-deoxy-galactonokinase, C-terminal domain"/>
    <property type="match status" value="1"/>
</dbReference>
<dbReference type="EMBL" id="WWEN01000003">
    <property type="protein sequence ID" value="MYM55134.1"/>
    <property type="molecule type" value="Genomic_DNA"/>
</dbReference>
<dbReference type="GO" id="GO:0034194">
    <property type="term" value="P:D-galactonate catabolic process"/>
    <property type="evidence" value="ECO:0007669"/>
    <property type="project" value="InterPro"/>
</dbReference>
<proteinExistence type="predicted"/>
<comment type="caution">
    <text evidence="1">The sequence shown here is derived from an EMBL/GenBank/DDBJ whole genome shotgun (WGS) entry which is preliminary data.</text>
</comment>
<keyword evidence="1" id="KW-0808">Transferase</keyword>
<dbReference type="InterPro" id="IPR042257">
    <property type="entry name" value="DGOK_C"/>
</dbReference>
<name>A0A6L8LGM4_9RHOB</name>
<dbReference type="AlphaFoldDB" id="A0A6L8LGM4"/>
<keyword evidence="1" id="KW-0418">Kinase</keyword>
<keyword evidence="2" id="KW-1185">Reference proteome</keyword>
<sequence>MAERIDAEPVPARLVPEGDTLRDLRQAAPLGRLSAADRLLLIGLTRLKQNWDGTACVIGADRTHWVQISADEAVSFQSFLTPRLAATLAPDAERGDSEAAADTLSRPERLATHLSSADIAGSKDAILGHLIGAEIAATRPYWLGQMVAVIGEGGLARAYADLLGQQGVPAEIIAPGDCSEAGKAALNGTRG</sequence>